<dbReference type="Proteomes" id="UP000027982">
    <property type="component" value="Chromosome"/>
</dbReference>
<dbReference type="PANTHER" id="PTHR32196">
    <property type="entry name" value="ABC TRANSPORTER PERMEASE PROTEIN YPHD-RELATED-RELATED"/>
    <property type="match status" value="1"/>
</dbReference>
<feature type="transmembrane region" description="Helical" evidence="9">
    <location>
        <begin position="283"/>
        <end position="306"/>
    </location>
</feature>
<keyword evidence="2" id="KW-0813">Transport</keyword>
<evidence type="ECO:0000256" key="5">
    <source>
        <dbReference type="ARBA" id="ARBA00022692"/>
    </source>
</evidence>
<evidence type="ECO:0000256" key="4">
    <source>
        <dbReference type="ARBA" id="ARBA00022519"/>
    </source>
</evidence>
<feature type="transmembrane region" description="Helical" evidence="9">
    <location>
        <begin position="12"/>
        <end position="35"/>
    </location>
</feature>
<keyword evidence="11" id="KW-1185">Reference proteome</keyword>
<feature type="transmembrane region" description="Helical" evidence="9">
    <location>
        <begin position="244"/>
        <end position="271"/>
    </location>
</feature>
<protein>
    <recommendedName>
        <fullName evidence="8">Autoinducer 2 import system permease protein LsrD</fullName>
    </recommendedName>
</protein>
<evidence type="ECO:0000256" key="6">
    <source>
        <dbReference type="ARBA" id="ARBA00022989"/>
    </source>
</evidence>
<organism evidence="10 11">
    <name type="scientific">Fimbriimonas ginsengisoli Gsoil 348</name>
    <dbReference type="NCBI Taxonomy" id="661478"/>
    <lineage>
        <taxon>Bacteria</taxon>
        <taxon>Bacillati</taxon>
        <taxon>Armatimonadota</taxon>
        <taxon>Fimbriimonadia</taxon>
        <taxon>Fimbriimonadales</taxon>
        <taxon>Fimbriimonadaceae</taxon>
        <taxon>Fimbriimonas</taxon>
    </lineage>
</organism>
<dbReference type="RefSeq" id="WP_025225991.1">
    <property type="nucleotide sequence ID" value="NZ_CP007139.1"/>
</dbReference>
<dbReference type="Pfam" id="PF02653">
    <property type="entry name" value="BPD_transp_2"/>
    <property type="match status" value="1"/>
</dbReference>
<dbReference type="PANTHER" id="PTHR32196:SF71">
    <property type="entry name" value="AUTOINDUCER 2 IMPORT SYSTEM PERMEASE PROTEIN LSRD"/>
    <property type="match status" value="1"/>
</dbReference>
<sequence length="321" mass="32943">MKLLARRELVPAVMVVIAFAIGPAMSPHFLDARYLMDAVSQQAEAGLLALGMTLVIVSGQIDLSVAATLALVAGVTAKLMSAGVPIPVAGVLGAGLGTGLGWINGAFISRLRLPSFVVTLATMAGYRGVAHVMLGAGSEPVPPKFVGLDMMTVPGTPVPVLLVVLILAAVATGIVLHRSVLGRWIYSVGTNERASLFSGVPTVGVTTRVFAVSGFFAGLAGLIIDSRLGIARYDHATGLELDVITAVVLGGASIYGGQGSILGTMLALLALSLVRTEMGLRNYGAETQLAVIGTLLIVAVLVTNLLDRLAQNGRSPVKVTT</sequence>
<evidence type="ECO:0000256" key="1">
    <source>
        <dbReference type="ARBA" id="ARBA00004651"/>
    </source>
</evidence>
<dbReference type="InterPro" id="IPR001851">
    <property type="entry name" value="ABC_transp_permease"/>
</dbReference>
<dbReference type="OrthoDB" id="9784538at2"/>
<evidence type="ECO:0000256" key="3">
    <source>
        <dbReference type="ARBA" id="ARBA00022475"/>
    </source>
</evidence>
<dbReference type="eggNOG" id="COG1172">
    <property type="taxonomic scope" value="Bacteria"/>
</dbReference>
<dbReference type="GO" id="GO:0005886">
    <property type="term" value="C:plasma membrane"/>
    <property type="evidence" value="ECO:0007669"/>
    <property type="project" value="UniProtKB-SubCell"/>
</dbReference>
<feature type="transmembrane region" description="Helical" evidence="9">
    <location>
        <begin position="115"/>
        <end position="136"/>
    </location>
</feature>
<name>A0A068NRP1_FIMGI</name>
<keyword evidence="6 9" id="KW-1133">Transmembrane helix</keyword>
<evidence type="ECO:0000256" key="7">
    <source>
        <dbReference type="ARBA" id="ARBA00023136"/>
    </source>
</evidence>
<feature type="transmembrane region" description="Helical" evidence="9">
    <location>
        <begin position="84"/>
        <end position="103"/>
    </location>
</feature>
<feature type="transmembrane region" description="Helical" evidence="9">
    <location>
        <begin position="47"/>
        <end position="72"/>
    </location>
</feature>
<keyword evidence="4" id="KW-0997">Cell inner membrane</keyword>
<accession>A0A068NRP1</accession>
<feature type="transmembrane region" description="Helical" evidence="9">
    <location>
        <begin position="196"/>
        <end position="224"/>
    </location>
</feature>
<dbReference type="GO" id="GO:0022857">
    <property type="term" value="F:transmembrane transporter activity"/>
    <property type="evidence" value="ECO:0007669"/>
    <property type="project" value="InterPro"/>
</dbReference>
<dbReference type="CDD" id="cd06579">
    <property type="entry name" value="TM_PBP1_transp_AraH_like"/>
    <property type="match status" value="1"/>
</dbReference>
<dbReference type="KEGG" id="fgi:OP10G_2067"/>
<feature type="transmembrane region" description="Helical" evidence="9">
    <location>
        <begin position="156"/>
        <end position="176"/>
    </location>
</feature>
<gene>
    <name evidence="10" type="ORF">OP10G_2067</name>
</gene>
<dbReference type="AlphaFoldDB" id="A0A068NRP1"/>
<comment type="subcellular location">
    <subcellularLocation>
        <location evidence="1">Cell membrane</location>
        <topology evidence="1">Multi-pass membrane protein</topology>
    </subcellularLocation>
</comment>
<reference evidence="10 11" key="1">
    <citation type="journal article" date="2014" name="PLoS ONE">
        <title>The first complete genome sequence of the class fimbriimonadia in the phylum armatimonadetes.</title>
        <authorList>
            <person name="Hu Z.Y."/>
            <person name="Wang Y.Z."/>
            <person name="Im W.T."/>
            <person name="Wang S.Y."/>
            <person name="Zhao G.P."/>
            <person name="Zheng H.J."/>
            <person name="Quan Z.X."/>
        </authorList>
    </citation>
    <scope>NUCLEOTIDE SEQUENCE [LARGE SCALE GENOMIC DNA]</scope>
    <source>
        <strain evidence="10">Gsoil 348</strain>
    </source>
</reference>
<dbReference type="STRING" id="661478.OP10G_2067"/>
<keyword evidence="7 9" id="KW-0472">Membrane</keyword>
<evidence type="ECO:0000313" key="10">
    <source>
        <dbReference type="EMBL" id="AIE85435.1"/>
    </source>
</evidence>
<keyword evidence="5 9" id="KW-0812">Transmembrane</keyword>
<evidence type="ECO:0000256" key="2">
    <source>
        <dbReference type="ARBA" id="ARBA00022448"/>
    </source>
</evidence>
<evidence type="ECO:0000313" key="11">
    <source>
        <dbReference type="Proteomes" id="UP000027982"/>
    </source>
</evidence>
<dbReference type="HOGENOM" id="CLU_028880_0_0_0"/>
<proteinExistence type="predicted"/>
<keyword evidence="3" id="KW-1003">Cell membrane</keyword>
<dbReference type="EMBL" id="CP007139">
    <property type="protein sequence ID" value="AIE85435.1"/>
    <property type="molecule type" value="Genomic_DNA"/>
</dbReference>
<evidence type="ECO:0000256" key="9">
    <source>
        <dbReference type="SAM" id="Phobius"/>
    </source>
</evidence>
<evidence type="ECO:0000256" key="8">
    <source>
        <dbReference type="ARBA" id="ARBA00039381"/>
    </source>
</evidence>